<dbReference type="AlphaFoldDB" id="A0AAV4C263"/>
<sequence>MLWPVVVSKEEFAEVGHCFSGHLGINTARSCVTTTAYAVVTTDPKGVSDGVRTRNRRVPADLRTNSLATEPPMPHILMVQVLENLNTNLLLIHSLGPFQVFQKEDSTRVQKAVQQPQQGQWTNWDTAIQRSLTWNDIWHMAPLRIRFLIRSVYDLRPSNAKLVRWGKKDEKCHGVKKSKNGT</sequence>
<comment type="caution">
    <text evidence="1">The sequence shown here is derived from an EMBL/GenBank/DDBJ whole genome shotgun (WGS) entry which is preliminary data.</text>
</comment>
<evidence type="ECO:0000313" key="2">
    <source>
        <dbReference type="Proteomes" id="UP000735302"/>
    </source>
</evidence>
<reference evidence="1 2" key="1">
    <citation type="journal article" date="2021" name="Elife">
        <title>Chloroplast acquisition without the gene transfer in kleptoplastic sea slugs, Plakobranchus ocellatus.</title>
        <authorList>
            <person name="Maeda T."/>
            <person name="Takahashi S."/>
            <person name="Yoshida T."/>
            <person name="Shimamura S."/>
            <person name="Takaki Y."/>
            <person name="Nagai Y."/>
            <person name="Toyoda A."/>
            <person name="Suzuki Y."/>
            <person name="Arimoto A."/>
            <person name="Ishii H."/>
            <person name="Satoh N."/>
            <person name="Nishiyama T."/>
            <person name="Hasebe M."/>
            <person name="Maruyama T."/>
            <person name="Minagawa J."/>
            <person name="Obokata J."/>
            <person name="Shigenobu S."/>
        </authorList>
    </citation>
    <scope>NUCLEOTIDE SEQUENCE [LARGE SCALE GENOMIC DNA]</scope>
</reference>
<gene>
    <name evidence="1" type="ORF">PoB_005222000</name>
</gene>
<dbReference type="GO" id="GO:0003964">
    <property type="term" value="F:RNA-directed DNA polymerase activity"/>
    <property type="evidence" value="ECO:0007669"/>
    <property type="project" value="UniProtKB-KW"/>
</dbReference>
<keyword evidence="1" id="KW-0695">RNA-directed DNA polymerase</keyword>
<proteinExistence type="predicted"/>
<organism evidence="1 2">
    <name type="scientific">Plakobranchus ocellatus</name>
    <dbReference type="NCBI Taxonomy" id="259542"/>
    <lineage>
        <taxon>Eukaryota</taxon>
        <taxon>Metazoa</taxon>
        <taxon>Spiralia</taxon>
        <taxon>Lophotrochozoa</taxon>
        <taxon>Mollusca</taxon>
        <taxon>Gastropoda</taxon>
        <taxon>Heterobranchia</taxon>
        <taxon>Euthyneura</taxon>
        <taxon>Panpulmonata</taxon>
        <taxon>Sacoglossa</taxon>
        <taxon>Placobranchoidea</taxon>
        <taxon>Plakobranchidae</taxon>
        <taxon>Plakobranchus</taxon>
    </lineage>
</organism>
<protein>
    <submittedName>
        <fullName evidence="1">Reverse transcriptase</fullName>
    </submittedName>
</protein>
<evidence type="ECO:0000313" key="1">
    <source>
        <dbReference type="EMBL" id="GFO25715.1"/>
    </source>
</evidence>
<keyword evidence="2" id="KW-1185">Reference proteome</keyword>
<keyword evidence="1" id="KW-0548">Nucleotidyltransferase</keyword>
<keyword evidence="1" id="KW-0808">Transferase</keyword>
<name>A0AAV4C263_9GAST</name>
<dbReference type="EMBL" id="BLXT01005772">
    <property type="protein sequence ID" value="GFO25715.1"/>
    <property type="molecule type" value="Genomic_DNA"/>
</dbReference>
<dbReference type="Proteomes" id="UP000735302">
    <property type="component" value="Unassembled WGS sequence"/>
</dbReference>
<accession>A0AAV4C263</accession>